<feature type="region of interest" description="Disordered" evidence="1">
    <location>
        <begin position="1"/>
        <end position="59"/>
    </location>
</feature>
<gene>
    <name evidence="2" type="ORF">JZ751_026868</name>
</gene>
<evidence type="ECO:0000313" key="2">
    <source>
        <dbReference type="EMBL" id="KAG9350502.1"/>
    </source>
</evidence>
<reference evidence="2" key="1">
    <citation type="thesis" date="2021" institute="BYU ScholarsArchive" country="Provo, UT, USA">
        <title>Applications of and Algorithms for Genome Assembly and Genomic Analyses with an Emphasis on Marine Teleosts.</title>
        <authorList>
            <person name="Pickett B.D."/>
        </authorList>
    </citation>
    <scope>NUCLEOTIDE SEQUENCE</scope>
    <source>
        <strain evidence="2">HI-2016</strain>
    </source>
</reference>
<name>A0A8T2PL53_9TELE</name>
<sequence>MEETEETDDFWQEWESSSFDPTITPRHWGPATTPSPLRATSSLGETHSPVPRHQTENAKSHKELMMVLKSENKATIPDVFKKAILPSTEEPVTAAAPKKGPVEGRCFLDRMYSTDDAVLFTGLVRYDRRTGGQIIRRRIIETPVTCRYTRYHRVYKLGFYPVLGPTYFKDLPTKLGPSLVALDGM</sequence>
<protein>
    <submittedName>
        <fullName evidence="2">Uncharacterized protein</fullName>
    </submittedName>
</protein>
<accession>A0A8T2PL53</accession>
<dbReference type="Proteomes" id="UP000824540">
    <property type="component" value="Unassembled WGS sequence"/>
</dbReference>
<proteinExistence type="predicted"/>
<comment type="caution">
    <text evidence="2">The sequence shown here is derived from an EMBL/GenBank/DDBJ whole genome shotgun (WGS) entry which is preliminary data.</text>
</comment>
<dbReference type="EMBL" id="JAFBMS010000008">
    <property type="protein sequence ID" value="KAG9350502.1"/>
    <property type="molecule type" value="Genomic_DNA"/>
</dbReference>
<dbReference type="AlphaFoldDB" id="A0A8T2PL53"/>
<feature type="compositionally biased region" description="Polar residues" evidence="1">
    <location>
        <begin position="32"/>
        <end position="45"/>
    </location>
</feature>
<dbReference type="OrthoDB" id="8961289at2759"/>
<evidence type="ECO:0000256" key="1">
    <source>
        <dbReference type="SAM" id="MobiDB-lite"/>
    </source>
</evidence>
<feature type="compositionally biased region" description="Acidic residues" evidence="1">
    <location>
        <begin position="1"/>
        <end position="12"/>
    </location>
</feature>
<organism evidence="2 3">
    <name type="scientific">Albula glossodonta</name>
    <name type="common">roundjaw bonefish</name>
    <dbReference type="NCBI Taxonomy" id="121402"/>
    <lineage>
        <taxon>Eukaryota</taxon>
        <taxon>Metazoa</taxon>
        <taxon>Chordata</taxon>
        <taxon>Craniata</taxon>
        <taxon>Vertebrata</taxon>
        <taxon>Euteleostomi</taxon>
        <taxon>Actinopterygii</taxon>
        <taxon>Neopterygii</taxon>
        <taxon>Teleostei</taxon>
        <taxon>Albuliformes</taxon>
        <taxon>Albulidae</taxon>
        <taxon>Albula</taxon>
    </lineage>
</organism>
<evidence type="ECO:0000313" key="3">
    <source>
        <dbReference type="Proteomes" id="UP000824540"/>
    </source>
</evidence>
<keyword evidence="3" id="KW-1185">Reference proteome</keyword>